<dbReference type="CDD" id="cd00336">
    <property type="entry name" value="Ribosomal_L22"/>
    <property type="match status" value="1"/>
</dbReference>
<reference evidence="6" key="1">
    <citation type="submission" date="2021-01" db="EMBL/GenBank/DDBJ databases">
        <authorList>
            <person name="Corre E."/>
            <person name="Pelletier E."/>
            <person name="Niang G."/>
            <person name="Scheremetjew M."/>
            <person name="Finn R."/>
            <person name="Kale V."/>
            <person name="Holt S."/>
            <person name="Cochrane G."/>
            <person name="Meng A."/>
            <person name="Brown T."/>
            <person name="Cohen L."/>
        </authorList>
    </citation>
    <scope>NUCLEOTIDE SEQUENCE</scope>
    <source>
        <strain evidence="6">PLY182g</strain>
    </source>
</reference>
<dbReference type="SUPFAM" id="SSF54843">
    <property type="entry name" value="Ribosomal protein L22"/>
    <property type="match status" value="1"/>
</dbReference>
<dbReference type="InterPro" id="IPR018260">
    <property type="entry name" value="Ribosomal_uL22_CS"/>
</dbReference>
<dbReference type="PANTHER" id="PTHR11593:SF10">
    <property type="entry name" value="60S RIBOSOMAL PROTEIN L17"/>
    <property type="match status" value="1"/>
</dbReference>
<comment type="similarity">
    <text evidence="1 4">Belongs to the universal ribosomal protein uL22 family.</text>
</comment>
<dbReference type="InterPro" id="IPR036394">
    <property type="entry name" value="Ribosomal_uL22_sf"/>
</dbReference>
<dbReference type="NCBIfam" id="TIGR01038">
    <property type="entry name" value="uL22_arch_euk"/>
    <property type="match status" value="1"/>
</dbReference>
<gene>
    <name evidence="6" type="ORF">CPEL01642_LOCUS1418</name>
</gene>
<feature type="compositionally biased region" description="Polar residues" evidence="5">
    <location>
        <begin position="7"/>
        <end position="18"/>
    </location>
</feature>
<dbReference type="InterPro" id="IPR001063">
    <property type="entry name" value="Ribosomal_uL22"/>
</dbReference>
<dbReference type="Pfam" id="PF00237">
    <property type="entry name" value="Ribosomal_L22"/>
    <property type="match status" value="1"/>
</dbReference>
<evidence type="ECO:0000256" key="4">
    <source>
        <dbReference type="RuleBase" id="RU004005"/>
    </source>
</evidence>
<evidence type="ECO:0000256" key="2">
    <source>
        <dbReference type="ARBA" id="ARBA00022980"/>
    </source>
</evidence>
<keyword evidence="2 4" id="KW-0689">Ribosomal protein</keyword>
<evidence type="ECO:0000256" key="5">
    <source>
        <dbReference type="SAM" id="MobiDB-lite"/>
    </source>
</evidence>
<accession>A0A7S0PY74</accession>
<evidence type="ECO:0008006" key="7">
    <source>
        <dbReference type="Google" id="ProtNLM"/>
    </source>
</evidence>
<organism evidence="6">
    <name type="scientific">Coccolithus braarudii</name>
    <dbReference type="NCBI Taxonomy" id="221442"/>
    <lineage>
        <taxon>Eukaryota</taxon>
        <taxon>Haptista</taxon>
        <taxon>Haptophyta</taxon>
        <taxon>Prymnesiophyceae</taxon>
        <taxon>Coccolithales</taxon>
        <taxon>Coccolithaceae</taxon>
        <taxon>Coccolithus</taxon>
    </lineage>
</organism>
<sequence length="184" mass="20572">MGKKNKYSFTPKNPQQAVKASGSDLRVSYKNTRETAAAIKGLSLQRAQRYLKDVLAHKDAIPYRRHCGNIGRHAMGKKYKNSGNQCRWPEKSCRFLLDLLQNAESNAELQNLDPETLTIVHIQVNRARKMRRRTYRAHGRIGPYLASPCHIELILSAADEQIARGDDDTKGASLAGRIESGATA</sequence>
<evidence type="ECO:0000256" key="1">
    <source>
        <dbReference type="ARBA" id="ARBA00009451"/>
    </source>
</evidence>
<name>A0A7S0PY74_9EUKA</name>
<dbReference type="GO" id="GO:0002181">
    <property type="term" value="P:cytoplasmic translation"/>
    <property type="evidence" value="ECO:0007669"/>
    <property type="project" value="TreeGrafter"/>
</dbReference>
<dbReference type="Gene3D" id="3.90.470.10">
    <property type="entry name" value="Ribosomal protein L22/L17"/>
    <property type="match status" value="1"/>
</dbReference>
<dbReference type="GO" id="GO:0022625">
    <property type="term" value="C:cytosolic large ribosomal subunit"/>
    <property type="evidence" value="ECO:0007669"/>
    <property type="project" value="TreeGrafter"/>
</dbReference>
<dbReference type="GO" id="GO:0003735">
    <property type="term" value="F:structural constituent of ribosome"/>
    <property type="evidence" value="ECO:0007669"/>
    <property type="project" value="InterPro"/>
</dbReference>
<evidence type="ECO:0000256" key="3">
    <source>
        <dbReference type="ARBA" id="ARBA00023274"/>
    </source>
</evidence>
<dbReference type="PROSITE" id="PS00464">
    <property type="entry name" value="RIBOSOMAL_L22"/>
    <property type="match status" value="1"/>
</dbReference>
<dbReference type="AlphaFoldDB" id="A0A7S0PY74"/>
<keyword evidence="3 4" id="KW-0687">Ribonucleoprotein</keyword>
<dbReference type="InterPro" id="IPR005721">
    <property type="entry name" value="Ribosomal_uL22_euk/arc"/>
</dbReference>
<feature type="region of interest" description="Disordered" evidence="5">
    <location>
        <begin position="1"/>
        <end position="23"/>
    </location>
</feature>
<protein>
    <recommendedName>
        <fullName evidence="7">60S ribosomal protein L17</fullName>
    </recommendedName>
</protein>
<dbReference type="EMBL" id="HBEY01002915">
    <property type="protein sequence ID" value="CAD8598088.1"/>
    <property type="molecule type" value="Transcribed_RNA"/>
</dbReference>
<dbReference type="PANTHER" id="PTHR11593">
    <property type="entry name" value="60S RIBOSOMAL PROTEIN L17"/>
    <property type="match status" value="1"/>
</dbReference>
<evidence type="ECO:0000313" key="6">
    <source>
        <dbReference type="EMBL" id="CAD8598088.1"/>
    </source>
</evidence>
<proteinExistence type="inferred from homology"/>